<dbReference type="AlphaFoldDB" id="A0A0J6Y572"/>
<feature type="transmembrane region" description="Helical" evidence="7">
    <location>
        <begin position="259"/>
        <end position="279"/>
    </location>
</feature>
<feature type="domain" description="Rhodopsin" evidence="8">
    <location>
        <begin position="37"/>
        <end position="276"/>
    </location>
</feature>
<dbReference type="OrthoDB" id="4682787at2759"/>
<feature type="transmembrane region" description="Helical" evidence="7">
    <location>
        <begin position="214"/>
        <end position="239"/>
    </location>
</feature>
<evidence type="ECO:0000256" key="7">
    <source>
        <dbReference type="SAM" id="Phobius"/>
    </source>
</evidence>
<dbReference type="Proteomes" id="UP000054565">
    <property type="component" value="Unassembled WGS sequence"/>
</dbReference>
<evidence type="ECO:0000256" key="6">
    <source>
        <dbReference type="SAM" id="MobiDB-lite"/>
    </source>
</evidence>
<dbReference type="InterPro" id="IPR052337">
    <property type="entry name" value="SAT4-like"/>
</dbReference>
<protein>
    <recommendedName>
        <fullName evidence="8">Rhodopsin domain-containing protein</fullName>
    </recommendedName>
</protein>
<dbReference type="Pfam" id="PF20684">
    <property type="entry name" value="Fung_rhodopsin"/>
    <property type="match status" value="1"/>
</dbReference>
<feature type="transmembrane region" description="Helical" evidence="7">
    <location>
        <begin position="180"/>
        <end position="202"/>
    </location>
</feature>
<evidence type="ECO:0000259" key="8">
    <source>
        <dbReference type="Pfam" id="PF20684"/>
    </source>
</evidence>
<feature type="transmembrane region" description="Helical" evidence="7">
    <location>
        <begin position="130"/>
        <end position="151"/>
    </location>
</feature>
<evidence type="ECO:0000256" key="5">
    <source>
        <dbReference type="ARBA" id="ARBA00038359"/>
    </source>
</evidence>
<evidence type="ECO:0000256" key="3">
    <source>
        <dbReference type="ARBA" id="ARBA00022989"/>
    </source>
</evidence>
<dbReference type="STRING" id="404692.A0A0J6Y572"/>
<dbReference type="InterPro" id="IPR049326">
    <property type="entry name" value="Rhodopsin_dom_fungi"/>
</dbReference>
<feature type="compositionally biased region" description="Polar residues" evidence="6">
    <location>
        <begin position="283"/>
        <end position="293"/>
    </location>
</feature>
<sequence>MIVVTGPPPDGDVNRGNAITIIMWVEFSIALVLILSRIFSRTRLNRSWGWDDAFMCFAMVNATAQSVLLTLSVNHGTGRHEYYLIAYDRVLANKFNWISQGLHVMSTNWGKVSVALFLLRMVDRAKEQRIAFYGGMVLLTIVNVLCIYSLYRQCNPTRLLWDSSVEGTCWNPSIQRSYAIFQGSFSAFSDLLLAIYPIFILWKSRTELKLKIGLGCVTALGIFAMIAAIIRTIFVSLLSKRDDYTFHSVPLAVCITTEQYLIIIAASIPTLGPLVNALLKRTSSSSPYRSNHPLSRISGRPNHERSRGGRNRSRSGKMILTSTNAQVYPLSEYKGWIGPNGINGSGGSDEAILPSQNIEPGCIMKTMEIRVSSRGDDRSESDISLSPELSNEV</sequence>
<keyword evidence="4 7" id="KW-0472">Membrane</keyword>
<proteinExistence type="inferred from homology"/>
<keyword evidence="2 7" id="KW-0812">Transmembrane</keyword>
<feature type="region of interest" description="Disordered" evidence="6">
    <location>
        <begin position="283"/>
        <end position="318"/>
    </location>
</feature>
<feature type="compositionally biased region" description="Basic and acidic residues" evidence="6">
    <location>
        <begin position="371"/>
        <end position="381"/>
    </location>
</feature>
<keyword evidence="3 7" id="KW-1133">Transmembrane helix</keyword>
<evidence type="ECO:0000256" key="2">
    <source>
        <dbReference type="ARBA" id="ARBA00022692"/>
    </source>
</evidence>
<comment type="subcellular location">
    <subcellularLocation>
        <location evidence="1">Membrane</location>
        <topology evidence="1">Multi-pass membrane protein</topology>
    </subcellularLocation>
</comment>
<organism evidence="9 10">
    <name type="scientific">Coccidioides immitis RMSCC 2394</name>
    <dbReference type="NCBI Taxonomy" id="404692"/>
    <lineage>
        <taxon>Eukaryota</taxon>
        <taxon>Fungi</taxon>
        <taxon>Dikarya</taxon>
        <taxon>Ascomycota</taxon>
        <taxon>Pezizomycotina</taxon>
        <taxon>Eurotiomycetes</taxon>
        <taxon>Eurotiomycetidae</taxon>
        <taxon>Onygenales</taxon>
        <taxon>Onygenaceae</taxon>
        <taxon>Coccidioides</taxon>
    </lineage>
</organism>
<feature type="compositionally biased region" description="Polar residues" evidence="6">
    <location>
        <begin position="382"/>
        <end position="393"/>
    </location>
</feature>
<feature type="region of interest" description="Disordered" evidence="6">
    <location>
        <begin position="371"/>
        <end position="393"/>
    </location>
</feature>
<evidence type="ECO:0000256" key="4">
    <source>
        <dbReference type="ARBA" id="ARBA00023136"/>
    </source>
</evidence>
<evidence type="ECO:0000313" key="10">
    <source>
        <dbReference type="Proteomes" id="UP000054565"/>
    </source>
</evidence>
<feature type="transmembrane region" description="Helical" evidence="7">
    <location>
        <begin position="18"/>
        <end position="39"/>
    </location>
</feature>
<dbReference type="PANTHER" id="PTHR33048:SF164">
    <property type="entry name" value="INTEGRAL MEMBRANE PROTEIN-RELATED"/>
    <property type="match status" value="1"/>
</dbReference>
<dbReference type="EMBL" id="DS028102">
    <property type="protein sequence ID" value="KMP02169.1"/>
    <property type="molecule type" value="Genomic_DNA"/>
</dbReference>
<dbReference type="GO" id="GO:0016020">
    <property type="term" value="C:membrane"/>
    <property type="evidence" value="ECO:0007669"/>
    <property type="project" value="UniProtKB-SubCell"/>
</dbReference>
<evidence type="ECO:0000256" key="1">
    <source>
        <dbReference type="ARBA" id="ARBA00004141"/>
    </source>
</evidence>
<accession>A0A0J6Y572</accession>
<name>A0A0J6Y572_COCIT</name>
<comment type="similarity">
    <text evidence="5">Belongs to the SAT4 family.</text>
</comment>
<evidence type="ECO:0000313" key="9">
    <source>
        <dbReference type="EMBL" id="KMP02169.1"/>
    </source>
</evidence>
<reference evidence="10" key="1">
    <citation type="journal article" date="2010" name="Genome Res.">
        <title>Population genomic sequencing of Coccidioides fungi reveals recent hybridization and transposon control.</title>
        <authorList>
            <person name="Neafsey D.E."/>
            <person name="Barker B.M."/>
            <person name="Sharpton T.J."/>
            <person name="Stajich J.E."/>
            <person name="Park D.J."/>
            <person name="Whiston E."/>
            <person name="Hung C.-Y."/>
            <person name="McMahan C."/>
            <person name="White J."/>
            <person name="Sykes S."/>
            <person name="Heiman D."/>
            <person name="Young S."/>
            <person name="Zeng Q."/>
            <person name="Abouelleil A."/>
            <person name="Aftuck L."/>
            <person name="Bessette D."/>
            <person name="Brown A."/>
            <person name="FitzGerald M."/>
            <person name="Lui A."/>
            <person name="Macdonald J.P."/>
            <person name="Priest M."/>
            <person name="Orbach M.J."/>
            <person name="Galgiani J.N."/>
            <person name="Kirkland T.N."/>
            <person name="Cole G.T."/>
            <person name="Birren B.W."/>
            <person name="Henn M.R."/>
            <person name="Taylor J.W."/>
            <person name="Rounsley S.D."/>
        </authorList>
    </citation>
    <scope>NUCLEOTIDE SEQUENCE [LARGE SCALE GENOMIC DNA]</scope>
    <source>
        <strain evidence="10">RMSCC 2394</strain>
    </source>
</reference>
<gene>
    <name evidence="9" type="ORF">CIRG_09991</name>
</gene>
<dbReference type="PANTHER" id="PTHR33048">
    <property type="entry name" value="PTH11-LIKE INTEGRAL MEMBRANE PROTEIN (AFU_ORTHOLOGUE AFUA_5G11245)"/>
    <property type="match status" value="1"/>
</dbReference>